<protein>
    <submittedName>
        <fullName evidence="1">Uncharacterized protein</fullName>
    </submittedName>
</protein>
<comment type="caution">
    <text evidence="1">The sequence shown here is derived from an EMBL/GenBank/DDBJ whole genome shotgun (WGS) entry which is preliminary data.</text>
</comment>
<reference evidence="1" key="1">
    <citation type="submission" date="2019-12" db="EMBL/GenBank/DDBJ databases">
        <title>Genome sequencing and annotation of Brassica cretica.</title>
        <authorList>
            <person name="Studholme D.J."/>
            <person name="Sarris P."/>
        </authorList>
    </citation>
    <scope>NUCLEOTIDE SEQUENCE</scope>
    <source>
        <strain evidence="1">PFS-109/04</strain>
        <tissue evidence="1">Leaf</tissue>
    </source>
</reference>
<gene>
    <name evidence="1" type="ORF">F2Q69_00010543</name>
</gene>
<dbReference type="AlphaFoldDB" id="A0A8S9QSX5"/>
<proteinExistence type="predicted"/>
<accession>A0A8S9QSX5</accession>
<evidence type="ECO:0000313" key="1">
    <source>
        <dbReference type="EMBL" id="KAF3554358.1"/>
    </source>
</evidence>
<dbReference type="EMBL" id="QGKX02000996">
    <property type="protein sequence ID" value="KAF3554358.1"/>
    <property type="molecule type" value="Genomic_DNA"/>
</dbReference>
<evidence type="ECO:0000313" key="2">
    <source>
        <dbReference type="Proteomes" id="UP000712600"/>
    </source>
</evidence>
<dbReference type="Proteomes" id="UP000712600">
    <property type="component" value="Unassembled WGS sequence"/>
</dbReference>
<sequence>MAQATRGFSRSVVSGRSFSSSAGKLFQHQISRAVMAQATRGFSRSVVSGRSFSSSAGKLFQHQISRAEFSTGQGLVDIFRFVSRVFAGAATAYGLDELETGWRVLDLDSAPIRRNSWKRKEVRSKERYGAGEVEVVADVTWLEEYQPPDDFVIRRVQYRGPVIRT</sequence>
<organism evidence="1 2">
    <name type="scientific">Brassica cretica</name>
    <name type="common">Mustard</name>
    <dbReference type="NCBI Taxonomy" id="69181"/>
    <lineage>
        <taxon>Eukaryota</taxon>
        <taxon>Viridiplantae</taxon>
        <taxon>Streptophyta</taxon>
        <taxon>Embryophyta</taxon>
        <taxon>Tracheophyta</taxon>
        <taxon>Spermatophyta</taxon>
        <taxon>Magnoliopsida</taxon>
        <taxon>eudicotyledons</taxon>
        <taxon>Gunneridae</taxon>
        <taxon>Pentapetalae</taxon>
        <taxon>rosids</taxon>
        <taxon>malvids</taxon>
        <taxon>Brassicales</taxon>
        <taxon>Brassicaceae</taxon>
        <taxon>Brassiceae</taxon>
        <taxon>Brassica</taxon>
    </lineage>
</organism>
<name>A0A8S9QSX5_BRACR</name>